<organism evidence="3 6">
    <name type="scientific">Butyricicoccus pullicaecorum</name>
    <dbReference type="NCBI Taxonomy" id="501571"/>
    <lineage>
        <taxon>Bacteria</taxon>
        <taxon>Bacillati</taxon>
        <taxon>Bacillota</taxon>
        <taxon>Clostridia</taxon>
        <taxon>Eubacteriales</taxon>
        <taxon>Butyricicoccaceae</taxon>
        <taxon>Butyricicoccus</taxon>
    </lineage>
</organism>
<dbReference type="InterPro" id="IPR002765">
    <property type="entry name" value="UPF0145_YbjQ-like"/>
</dbReference>
<evidence type="ECO:0000313" key="4">
    <source>
        <dbReference type="EMBL" id="OUP57383.1"/>
    </source>
</evidence>
<dbReference type="EMBL" id="NFKL01000013">
    <property type="protein sequence ID" value="OUP57383.1"/>
    <property type="molecule type" value="Genomic_DNA"/>
</dbReference>
<dbReference type="STRING" id="501571.GCA_900143195_00818"/>
<dbReference type="Proteomes" id="UP000195897">
    <property type="component" value="Unassembled WGS sequence"/>
</dbReference>
<evidence type="ECO:0000313" key="6">
    <source>
        <dbReference type="Proteomes" id="UP000195897"/>
    </source>
</evidence>
<proteinExistence type="inferred from homology"/>
<gene>
    <name evidence="4" type="ORF">B5F15_09745</name>
    <name evidence="3" type="ORF">B5F17_07825</name>
</gene>
<accession>A0A1Y4LFH9</accession>
<dbReference type="HAMAP" id="MF_00338">
    <property type="entry name" value="UPF0145"/>
    <property type="match status" value="1"/>
</dbReference>
<evidence type="ECO:0000256" key="2">
    <source>
        <dbReference type="HAMAP-Rule" id="MF_00338"/>
    </source>
</evidence>
<evidence type="ECO:0000313" key="5">
    <source>
        <dbReference type="Proteomes" id="UP000195326"/>
    </source>
</evidence>
<dbReference type="Gene3D" id="3.30.110.70">
    <property type="entry name" value="Hypothetical protein apc22750. Chain B"/>
    <property type="match status" value="1"/>
</dbReference>
<comment type="caution">
    <text evidence="3">The sequence shown here is derived from an EMBL/GenBank/DDBJ whole genome shotgun (WGS) entry which is preliminary data.</text>
</comment>
<evidence type="ECO:0000256" key="1">
    <source>
        <dbReference type="ARBA" id="ARBA00010751"/>
    </source>
</evidence>
<dbReference type="PANTHER" id="PTHR34068:SF2">
    <property type="entry name" value="UPF0145 PROTEIN SCO3412"/>
    <property type="match status" value="1"/>
</dbReference>
<protein>
    <recommendedName>
        <fullName evidence="2">UPF0145 protein B5F15_09745</fullName>
    </recommendedName>
</protein>
<dbReference type="SUPFAM" id="SSF117782">
    <property type="entry name" value="YbjQ-like"/>
    <property type="match status" value="1"/>
</dbReference>
<dbReference type="EMBL" id="NFKK01000007">
    <property type="protein sequence ID" value="OUP52882.1"/>
    <property type="molecule type" value="Genomic_DNA"/>
</dbReference>
<dbReference type="Pfam" id="PF01906">
    <property type="entry name" value="YbjQ_1"/>
    <property type="match status" value="1"/>
</dbReference>
<dbReference type="PANTHER" id="PTHR34068">
    <property type="entry name" value="UPF0145 PROTEIN YBJQ"/>
    <property type="match status" value="1"/>
</dbReference>
<dbReference type="AlphaFoldDB" id="A0A1Y4LFH9"/>
<evidence type="ECO:0000313" key="3">
    <source>
        <dbReference type="EMBL" id="OUP52882.1"/>
    </source>
</evidence>
<name>A0A1Y4LFH9_9FIRM</name>
<dbReference type="RefSeq" id="WP_087372690.1">
    <property type="nucleotide sequence ID" value="NZ_JBKTCX010000016.1"/>
</dbReference>
<reference evidence="3" key="2">
    <citation type="journal article" date="2018" name="BMC Genomics">
        <title>Whole genome sequencing and function prediction of 133 gut anaerobes isolated from chicken caecum in pure cultures.</title>
        <authorList>
            <person name="Medvecky M."/>
            <person name="Cejkova D."/>
            <person name="Polansky O."/>
            <person name="Karasova D."/>
            <person name="Kubasova T."/>
            <person name="Cizek A."/>
            <person name="Rychlik I."/>
        </authorList>
    </citation>
    <scope>NUCLEOTIDE SEQUENCE</scope>
    <source>
        <strain evidence="4">An179</strain>
        <strain evidence="3">An180</strain>
    </source>
</reference>
<dbReference type="InterPro" id="IPR035439">
    <property type="entry name" value="UPF0145_dom_sf"/>
</dbReference>
<comment type="similarity">
    <text evidence="1 2">Belongs to the UPF0145 family.</text>
</comment>
<reference evidence="5 6" key="1">
    <citation type="submission" date="2017-04" db="EMBL/GenBank/DDBJ databases">
        <title>Function of individual gut microbiota members based on whole genome sequencing of pure cultures obtained from chicken caecum.</title>
        <authorList>
            <person name="Medvecky M."/>
            <person name="Cejkova D."/>
            <person name="Polansky O."/>
            <person name="Karasova D."/>
            <person name="Kubasova T."/>
            <person name="Cizek A."/>
            <person name="Rychlik I."/>
        </authorList>
    </citation>
    <scope>NUCLEOTIDE SEQUENCE [LARGE SCALE GENOMIC DNA]</scope>
    <source>
        <strain evidence="5">An179</strain>
        <strain evidence="6">An180</strain>
    </source>
</reference>
<dbReference type="Proteomes" id="UP000195326">
    <property type="component" value="Unassembled WGS sequence"/>
</dbReference>
<sequence length="103" mass="11264">MLIVTIEQLPDQPFTVLGMVRGSTVQCKNFGRDFMAGLKNLVGGEMEGYTELMNEARDIATQRMEEQAARLGADAIIGVRYNSSEIAQGAAEVMAYGTAIKFR</sequence>